<proteinExistence type="predicted"/>
<name>A0AAJ7L806_9ACAR</name>
<dbReference type="KEGG" id="goe:108864970"/>
<feature type="coiled-coil region" evidence="1">
    <location>
        <begin position="205"/>
        <end position="239"/>
    </location>
</feature>
<feature type="region of interest" description="Disordered" evidence="2">
    <location>
        <begin position="125"/>
        <end position="150"/>
    </location>
</feature>
<evidence type="ECO:0000313" key="3">
    <source>
        <dbReference type="Proteomes" id="UP000694867"/>
    </source>
</evidence>
<keyword evidence="1" id="KW-0175">Coiled coil</keyword>
<reference evidence="4" key="1">
    <citation type="submission" date="2025-08" db="UniProtKB">
        <authorList>
            <consortium name="RefSeq"/>
        </authorList>
    </citation>
    <scope>IDENTIFICATION</scope>
</reference>
<keyword evidence="3" id="KW-1185">Reference proteome</keyword>
<dbReference type="RefSeq" id="XP_018497041.1">
    <property type="nucleotide sequence ID" value="XM_018641525.1"/>
</dbReference>
<feature type="compositionally biased region" description="Basic residues" evidence="2">
    <location>
        <begin position="132"/>
        <end position="146"/>
    </location>
</feature>
<organism evidence="3 4">
    <name type="scientific">Galendromus occidentalis</name>
    <name type="common">western predatory mite</name>
    <dbReference type="NCBI Taxonomy" id="34638"/>
    <lineage>
        <taxon>Eukaryota</taxon>
        <taxon>Metazoa</taxon>
        <taxon>Ecdysozoa</taxon>
        <taxon>Arthropoda</taxon>
        <taxon>Chelicerata</taxon>
        <taxon>Arachnida</taxon>
        <taxon>Acari</taxon>
        <taxon>Parasitiformes</taxon>
        <taxon>Mesostigmata</taxon>
        <taxon>Gamasina</taxon>
        <taxon>Phytoseioidea</taxon>
        <taxon>Phytoseiidae</taxon>
        <taxon>Typhlodrominae</taxon>
        <taxon>Galendromus</taxon>
    </lineage>
</organism>
<evidence type="ECO:0000256" key="1">
    <source>
        <dbReference type="SAM" id="Coils"/>
    </source>
</evidence>
<accession>A0AAJ7L806</accession>
<dbReference type="GeneID" id="108864970"/>
<protein>
    <submittedName>
        <fullName evidence="4">Uncharacterized protein LOC108864970</fullName>
    </submittedName>
</protein>
<evidence type="ECO:0000256" key="2">
    <source>
        <dbReference type="SAM" id="MobiDB-lite"/>
    </source>
</evidence>
<gene>
    <name evidence="4" type="primary">LOC108864970</name>
</gene>
<sequence>MQCLNNRNFSASVPTTTDIPDFVQESNQAFIEESEGSLPPLDMFDDVLSAPFSFEDLEIPPYQLFDDRIHEVETAAPAGQGLESAFVPHGSLFPDNVDGEPHEIKVELASEVVPMDTVVEREVPQAPEPHWPRRVGRRPPPRRALKSRSERQADLYDIHGLNKYDRLLAKMPKSKAGRKKKSVTANMTKHALAARENRERRNEYIEELREGLRDLFADYKNLQEEYRDNLTEAESLRKAVAYYVKYMNTSSKVEDIGPFKRET</sequence>
<dbReference type="AlphaFoldDB" id="A0AAJ7L806"/>
<dbReference type="Proteomes" id="UP000694867">
    <property type="component" value="Unplaced"/>
</dbReference>
<evidence type="ECO:0000313" key="4">
    <source>
        <dbReference type="RefSeq" id="XP_018497041.1"/>
    </source>
</evidence>